<dbReference type="Proteomes" id="UP000740557">
    <property type="component" value="Unassembled WGS sequence"/>
</dbReference>
<evidence type="ECO:0000313" key="1">
    <source>
        <dbReference type="EMBL" id="MCA9308242.1"/>
    </source>
</evidence>
<dbReference type="AlphaFoldDB" id="A0A955EBG5"/>
<comment type="caution">
    <text evidence="1">The sequence shown here is derived from an EMBL/GenBank/DDBJ whole genome shotgun (WGS) entry which is preliminary data.</text>
</comment>
<proteinExistence type="predicted"/>
<name>A0A955EBG5_UNCKA</name>
<dbReference type="Gene3D" id="3.90.930.1">
    <property type="match status" value="1"/>
</dbReference>
<evidence type="ECO:0000313" key="2">
    <source>
        <dbReference type="Proteomes" id="UP000740557"/>
    </source>
</evidence>
<feature type="non-terminal residue" evidence="1">
    <location>
        <position position="88"/>
    </location>
</feature>
<feature type="non-terminal residue" evidence="1">
    <location>
        <position position="1"/>
    </location>
</feature>
<accession>A0A955EBG5</accession>
<gene>
    <name evidence="1" type="ORF">KC980_01905</name>
</gene>
<organism evidence="1 2">
    <name type="scientific">candidate division WWE3 bacterium</name>
    <dbReference type="NCBI Taxonomy" id="2053526"/>
    <lineage>
        <taxon>Bacteria</taxon>
        <taxon>Katanobacteria</taxon>
    </lineage>
</organism>
<reference evidence="1" key="2">
    <citation type="journal article" date="2021" name="Microbiome">
        <title>Successional dynamics and alternative stable states in a saline activated sludge microbial community over 9 years.</title>
        <authorList>
            <person name="Wang Y."/>
            <person name="Ye J."/>
            <person name="Ju F."/>
            <person name="Liu L."/>
            <person name="Boyd J.A."/>
            <person name="Deng Y."/>
            <person name="Parks D.H."/>
            <person name="Jiang X."/>
            <person name="Yin X."/>
            <person name="Woodcroft B.J."/>
            <person name="Tyson G.W."/>
            <person name="Hugenholtz P."/>
            <person name="Polz M.F."/>
            <person name="Zhang T."/>
        </authorList>
    </citation>
    <scope>NUCLEOTIDE SEQUENCE</scope>
    <source>
        <strain evidence="1">HKST-UBA79</strain>
    </source>
</reference>
<sequence>KDEDKDDDARVGSFVRNESKTQERVVNDDGTVSVIKREVKKDGEVKVEVKTYDENGNKIRVEKYESDNGEEKTRVKVYDETGTKLSDL</sequence>
<protein>
    <submittedName>
        <fullName evidence="1">Uncharacterized protein</fullName>
    </submittedName>
</protein>
<reference evidence="1" key="1">
    <citation type="submission" date="2020-04" db="EMBL/GenBank/DDBJ databases">
        <authorList>
            <person name="Zhang T."/>
        </authorList>
    </citation>
    <scope>NUCLEOTIDE SEQUENCE</scope>
    <source>
        <strain evidence="1">HKST-UBA79</strain>
    </source>
</reference>
<dbReference type="EMBL" id="JAGQNX010000053">
    <property type="protein sequence ID" value="MCA9308242.1"/>
    <property type="molecule type" value="Genomic_DNA"/>
</dbReference>